<dbReference type="AlphaFoldDB" id="A0A9D2N4V1"/>
<dbReference type="Pfam" id="PF01381">
    <property type="entry name" value="HTH_3"/>
    <property type="match status" value="1"/>
</dbReference>
<reference evidence="2" key="2">
    <citation type="submission" date="2021-04" db="EMBL/GenBank/DDBJ databases">
        <authorList>
            <person name="Gilroy R."/>
        </authorList>
    </citation>
    <scope>NUCLEOTIDE SEQUENCE</scope>
    <source>
        <strain evidence="2">ChiSxjej6B18-287</strain>
    </source>
</reference>
<evidence type="ECO:0000313" key="3">
    <source>
        <dbReference type="Proteomes" id="UP000823893"/>
    </source>
</evidence>
<name>A0A9D2N4V1_9FIRM</name>
<dbReference type="GO" id="GO:0003677">
    <property type="term" value="F:DNA binding"/>
    <property type="evidence" value="ECO:0007669"/>
    <property type="project" value="InterPro"/>
</dbReference>
<reference evidence="2" key="1">
    <citation type="journal article" date="2021" name="PeerJ">
        <title>Extensive microbial diversity within the chicken gut microbiome revealed by metagenomics and culture.</title>
        <authorList>
            <person name="Gilroy R."/>
            <person name="Ravi A."/>
            <person name="Getino M."/>
            <person name="Pursley I."/>
            <person name="Horton D.L."/>
            <person name="Alikhan N.F."/>
            <person name="Baker D."/>
            <person name="Gharbi K."/>
            <person name="Hall N."/>
            <person name="Watson M."/>
            <person name="Adriaenssens E.M."/>
            <person name="Foster-Nyarko E."/>
            <person name="Jarju S."/>
            <person name="Secka A."/>
            <person name="Antonio M."/>
            <person name="Oren A."/>
            <person name="Chaudhuri R.R."/>
            <person name="La Ragione R."/>
            <person name="Hildebrand F."/>
            <person name="Pallen M.J."/>
        </authorList>
    </citation>
    <scope>NUCLEOTIDE SEQUENCE</scope>
    <source>
        <strain evidence="2">ChiSxjej6B18-287</strain>
    </source>
</reference>
<evidence type="ECO:0000259" key="1">
    <source>
        <dbReference type="PROSITE" id="PS50943"/>
    </source>
</evidence>
<sequence length="46" mass="5387">MENKKTFGAYILQRRRELGMTQKELAEKLYVTESAVSKWERGVSHS</sequence>
<accession>A0A9D2N4V1</accession>
<dbReference type="Gene3D" id="1.10.260.40">
    <property type="entry name" value="lambda repressor-like DNA-binding domains"/>
    <property type="match status" value="1"/>
</dbReference>
<evidence type="ECO:0000313" key="2">
    <source>
        <dbReference type="EMBL" id="HJC10076.1"/>
    </source>
</evidence>
<dbReference type="SUPFAM" id="SSF47413">
    <property type="entry name" value="lambda repressor-like DNA-binding domains"/>
    <property type="match status" value="1"/>
</dbReference>
<dbReference type="Proteomes" id="UP000823893">
    <property type="component" value="Unassembled WGS sequence"/>
</dbReference>
<gene>
    <name evidence="2" type="ORF">H9935_04590</name>
</gene>
<proteinExistence type="predicted"/>
<dbReference type="PROSITE" id="PS50943">
    <property type="entry name" value="HTH_CROC1"/>
    <property type="match status" value="1"/>
</dbReference>
<comment type="caution">
    <text evidence="2">The sequence shown here is derived from an EMBL/GenBank/DDBJ whole genome shotgun (WGS) entry which is preliminary data.</text>
</comment>
<dbReference type="InterPro" id="IPR001387">
    <property type="entry name" value="Cro/C1-type_HTH"/>
</dbReference>
<protein>
    <submittedName>
        <fullName evidence="2">Helix-turn-helix domain-containing protein</fullName>
    </submittedName>
</protein>
<feature type="domain" description="HTH cro/C1-type" evidence="1">
    <location>
        <begin position="11"/>
        <end position="42"/>
    </location>
</feature>
<dbReference type="InterPro" id="IPR010982">
    <property type="entry name" value="Lambda_DNA-bd_dom_sf"/>
</dbReference>
<dbReference type="EMBL" id="DWWV01000054">
    <property type="protein sequence ID" value="HJC10076.1"/>
    <property type="molecule type" value="Genomic_DNA"/>
</dbReference>
<dbReference type="CDD" id="cd00093">
    <property type="entry name" value="HTH_XRE"/>
    <property type="match status" value="1"/>
</dbReference>
<organism evidence="2 3">
    <name type="scientific">Candidatus Blautia merdigallinarum</name>
    <dbReference type="NCBI Taxonomy" id="2838495"/>
    <lineage>
        <taxon>Bacteria</taxon>
        <taxon>Bacillati</taxon>
        <taxon>Bacillota</taxon>
        <taxon>Clostridia</taxon>
        <taxon>Lachnospirales</taxon>
        <taxon>Lachnospiraceae</taxon>
        <taxon>Blautia</taxon>
    </lineage>
</organism>